<dbReference type="OrthoDB" id="548205at2759"/>
<evidence type="ECO:0000313" key="3">
    <source>
        <dbReference type="Proteomes" id="UP000708148"/>
    </source>
</evidence>
<evidence type="ECO:0000313" key="2">
    <source>
        <dbReference type="EMBL" id="CAD7701932.1"/>
    </source>
</evidence>
<gene>
    <name evidence="2" type="ORF">OSTQU699_LOCUS7289</name>
</gene>
<proteinExistence type="predicted"/>
<name>A0A8S1J3C7_9CHLO</name>
<evidence type="ECO:0000256" key="1">
    <source>
        <dbReference type="SAM" id="MobiDB-lite"/>
    </source>
</evidence>
<feature type="non-terminal residue" evidence="2">
    <location>
        <position position="1"/>
    </location>
</feature>
<dbReference type="Proteomes" id="UP000708148">
    <property type="component" value="Unassembled WGS sequence"/>
</dbReference>
<feature type="compositionally biased region" description="Basic and acidic residues" evidence="1">
    <location>
        <begin position="152"/>
        <end position="165"/>
    </location>
</feature>
<keyword evidence="3" id="KW-1185">Reference proteome</keyword>
<dbReference type="AlphaFoldDB" id="A0A8S1J3C7"/>
<accession>A0A8S1J3C7</accession>
<reference evidence="2" key="1">
    <citation type="submission" date="2020-12" db="EMBL/GenBank/DDBJ databases">
        <authorList>
            <person name="Iha C."/>
        </authorList>
    </citation>
    <scope>NUCLEOTIDE SEQUENCE</scope>
</reference>
<comment type="caution">
    <text evidence="2">The sequence shown here is derived from an EMBL/GenBank/DDBJ whole genome shotgun (WGS) entry which is preliminary data.</text>
</comment>
<dbReference type="EMBL" id="CAJHUC010001661">
    <property type="protein sequence ID" value="CAD7701932.1"/>
    <property type="molecule type" value="Genomic_DNA"/>
</dbReference>
<sequence>RALSSESTEPEPVPTRSMKSQSLEEFDGTPLEWALSRADETLDEMERNPNQATLALWRASRSPVAAVTAAGVRGAASLTLTAGTNALKVAAPVGLWAVREGFKAAIGFLSVLASENKKSKRRKRQQALEGSQEQGEAAEVDGAVGMDGQESQFKDAHQEEQLGLM</sequence>
<feature type="region of interest" description="Disordered" evidence="1">
    <location>
        <begin position="1"/>
        <end position="25"/>
    </location>
</feature>
<organism evidence="2 3">
    <name type="scientific">Ostreobium quekettii</name>
    <dbReference type="NCBI Taxonomy" id="121088"/>
    <lineage>
        <taxon>Eukaryota</taxon>
        <taxon>Viridiplantae</taxon>
        <taxon>Chlorophyta</taxon>
        <taxon>core chlorophytes</taxon>
        <taxon>Ulvophyceae</taxon>
        <taxon>TCBD clade</taxon>
        <taxon>Bryopsidales</taxon>
        <taxon>Ostreobineae</taxon>
        <taxon>Ostreobiaceae</taxon>
        <taxon>Ostreobium</taxon>
    </lineage>
</organism>
<protein>
    <submittedName>
        <fullName evidence="2">Uncharacterized protein</fullName>
    </submittedName>
</protein>
<feature type="region of interest" description="Disordered" evidence="1">
    <location>
        <begin position="117"/>
        <end position="165"/>
    </location>
</feature>